<dbReference type="EMBL" id="CAMGYJ010000008">
    <property type="protein sequence ID" value="CAI0465081.1"/>
    <property type="molecule type" value="Genomic_DNA"/>
</dbReference>
<dbReference type="Proteomes" id="UP001154282">
    <property type="component" value="Unassembled WGS sequence"/>
</dbReference>
<evidence type="ECO:0000313" key="2">
    <source>
        <dbReference type="Proteomes" id="UP001154282"/>
    </source>
</evidence>
<organism evidence="1 2">
    <name type="scientific">Linum tenue</name>
    <dbReference type="NCBI Taxonomy" id="586396"/>
    <lineage>
        <taxon>Eukaryota</taxon>
        <taxon>Viridiplantae</taxon>
        <taxon>Streptophyta</taxon>
        <taxon>Embryophyta</taxon>
        <taxon>Tracheophyta</taxon>
        <taxon>Spermatophyta</taxon>
        <taxon>Magnoliopsida</taxon>
        <taxon>eudicotyledons</taxon>
        <taxon>Gunneridae</taxon>
        <taxon>Pentapetalae</taxon>
        <taxon>rosids</taxon>
        <taxon>fabids</taxon>
        <taxon>Malpighiales</taxon>
        <taxon>Linaceae</taxon>
        <taxon>Linum</taxon>
    </lineage>
</organism>
<evidence type="ECO:0000313" key="1">
    <source>
        <dbReference type="EMBL" id="CAI0465081.1"/>
    </source>
</evidence>
<keyword evidence="2" id="KW-1185">Reference proteome</keyword>
<dbReference type="AlphaFoldDB" id="A0AAV0P3Z4"/>
<name>A0AAV0P3Z4_9ROSI</name>
<proteinExistence type="predicted"/>
<sequence length="59" mass="6883">MIGRPLWFEKSTRLGQRLGYPKVCVEVGLETEFPESLKLVPDRRPAFHVQLEYYNMSVA</sequence>
<accession>A0AAV0P3Z4</accession>
<comment type="caution">
    <text evidence="1">The sequence shown here is derived from an EMBL/GenBank/DDBJ whole genome shotgun (WGS) entry which is preliminary data.</text>
</comment>
<gene>
    <name evidence="1" type="ORF">LITE_LOCUS36445</name>
</gene>
<protein>
    <submittedName>
        <fullName evidence="1">Uncharacterized protein</fullName>
    </submittedName>
</protein>
<reference evidence="1" key="1">
    <citation type="submission" date="2022-08" db="EMBL/GenBank/DDBJ databases">
        <authorList>
            <person name="Gutierrez-Valencia J."/>
        </authorList>
    </citation>
    <scope>NUCLEOTIDE SEQUENCE</scope>
</reference>